<dbReference type="SUPFAM" id="SSF82866">
    <property type="entry name" value="Multidrug efflux transporter AcrB transmembrane domain"/>
    <property type="match status" value="2"/>
</dbReference>
<feature type="transmembrane region" description="Helical" evidence="6">
    <location>
        <begin position="574"/>
        <end position="600"/>
    </location>
</feature>
<feature type="transmembrane region" description="Helical" evidence="6">
    <location>
        <begin position="204"/>
        <end position="224"/>
    </location>
</feature>
<accession>A0ABT9NUB5</accession>
<keyword evidence="2" id="KW-1003">Cell membrane</keyword>
<evidence type="ECO:0000256" key="4">
    <source>
        <dbReference type="ARBA" id="ARBA00022989"/>
    </source>
</evidence>
<dbReference type="PROSITE" id="PS50156">
    <property type="entry name" value="SSD"/>
    <property type="match status" value="1"/>
</dbReference>
<gene>
    <name evidence="8" type="ORF">J2S59_003548</name>
</gene>
<keyword evidence="5 6" id="KW-0472">Membrane</keyword>
<feature type="transmembrane region" description="Helical" evidence="6">
    <location>
        <begin position="663"/>
        <end position="685"/>
    </location>
</feature>
<evidence type="ECO:0000256" key="1">
    <source>
        <dbReference type="ARBA" id="ARBA00004651"/>
    </source>
</evidence>
<dbReference type="RefSeq" id="WP_306825351.1">
    <property type="nucleotide sequence ID" value="NZ_JAUSQM010000001.1"/>
</dbReference>
<name>A0ABT9NUB5_9ACTN</name>
<protein>
    <submittedName>
        <fullName evidence="8">RND superfamily putative drug exporter</fullName>
    </submittedName>
</protein>
<evidence type="ECO:0000256" key="6">
    <source>
        <dbReference type="SAM" id="Phobius"/>
    </source>
</evidence>
<evidence type="ECO:0000256" key="3">
    <source>
        <dbReference type="ARBA" id="ARBA00022692"/>
    </source>
</evidence>
<comment type="subcellular location">
    <subcellularLocation>
        <location evidence="1">Cell membrane</location>
        <topology evidence="1">Multi-pass membrane protein</topology>
    </subcellularLocation>
</comment>
<evidence type="ECO:0000256" key="2">
    <source>
        <dbReference type="ARBA" id="ARBA00022475"/>
    </source>
</evidence>
<dbReference type="PANTHER" id="PTHR33406">
    <property type="entry name" value="MEMBRANE PROTEIN MJ1562-RELATED"/>
    <property type="match status" value="1"/>
</dbReference>
<feature type="transmembrane region" description="Helical" evidence="6">
    <location>
        <begin position="548"/>
        <end position="567"/>
    </location>
</feature>
<feature type="transmembrane region" description="Helical" evidence="6">
    <location>
        <begin position="691"/>
        <end position="716"/>
    </location>
</feature>
<evidence type="ECO:0000313" key="8">
    <source>
        <dbReference type="EMBL" id="MDP9823739.1"/>
    </source>
</evidence>
<evidence type="ECO:0000259" key="7">
    <source>
        <dbReference type="PROSITE" id="PS50156"/>
    </source>
</evidence>
<feature type="transmembrane region" description="Helical" evidence="6">
    <location>
        <begin position="231"/>
        <end position="251"/>
    </location>
</feature>
<feature type="transmembrane region" description="Helical" evidence="6">
    <location>
        <begin position="337"/>
        <end position="360"/>
    </location>
</feature>
<feature type="transmembrane region" description="Helical" evidence="6">
    <location>
        <begin position="16"/>
        <end position="37"/>
    </location>
</feature>
<dbReference type="InterPro" id="IPR000731">
    <property type="entry name" value="SSD"/>
</dbReference>
<feature type="transmembrane region" description="Helical" evidence="6">
    <location>
        <begin position="263"/>
        <end position="282"/>
    </location>
</feature>
<dbReference type="Pfam" id="PF03176">
    <property type="entry name" value="MMPL"/>
    <property type="match status" value="2"/>
</dbReference>
<feature type="transmembrane region" description="Helical" evidence="6">
    <location>
        <begin position="612"/>
        <end position="631"/>
    </location>
</feature>
<comment type="caution">
    <text evidence="8">The sequence shown here is derived from an EMBL/GenBank/DDBJ whole genome shotgun (WGS) entry which is preliminary data.</text>
</comment>
<dbReference type="InterPro" id="IPR004869">
    <property type="entry name" value="MMPL_dom"/>
</dbReference>
<evidence type="ECO:0000313" key="9">
    <source>
        <dbReference type="Proteomes" id="UP001240447"/>
    </source>
</evidence>
<reference evidence="8 9" key="1">
    <citation type="submission" date="2023-07" db="EMBL/GenBank/DDBJ databases">
        <title>Sequencing the genomes of 1000 actinobacteria strains.</title>
        <authorList>
            <person name="Klenk H.-P."/>
        </authorList>
    </citation>
    <scope>NUCLEOTIDE SEQUENCE [LARGE SCALE GENOMIC DNA]</scope>
    <source>
        <strain evidence="8 9">GD13</strain>
    </source>
</reference>
<feature type="transmembrane region" description="Helical" evidence="6">
    <location>
        <begin position="391"/>
        <end position="410"/>
    </location>
</feature>
<keyword evidence="3 6" id="KW-0812">Transmembrane</keyword>
<feature type="transmembrane region" description="Helical" evidence="6">
    <location>
        <begin position="308"/>
        <end position="331"/>
    </location>
</feature>
<keyword evidence="9" id="KW-1185">Reference proteome</keyword>
<dbReference type="Gene3D" id="1.20.1640.10">
    <property type="entry name" value="Multidrug efflux transporter AcrB transmembrane domain"/>
    <property type="match status" value="2"/>
</dbReference>
<dbReference type="EMBL" id="JAUSQM010000001">
    <property type="protein sequence ID" value="MDP9823739.1"/>
    <property type="molecule type" value="Genomic_DNA"/>
</dbReference>
<evidence type="ECO:0000256" key="5">
    <source>
        <dbReference type="ARBA" id="ARBA00023136"/>
    </source>
</evidence>
<organism evidence="8 9">
    <name type="scientific">Nocardioides massiliensis</name>
    <dbReference type="NCBI Taxonomy" id="1325935"/>
    <lineage>
        <taxon>Bacteria</taxon>
        <taxon>Bacillati</taxon>
        <taxon>Actinomycetota</taxon>
        <taxon>Actinomycetes</taxon>
        <taxon>Propionibacteriales</taxon>
        <taxon>Nocardioidaceae</taxon>
        <taxon>Nocardioides</taxon>
    </lineage>
</organism>
<proteinExistence type="predicted"/>
<sequence>MAHLLYRIGAAAARRAWTVVTAWLVLLGLGIGGFLLFGGNLAATFSIPGTETDRVSAQLAEELGTTGANASVVFVTEDRSPLTDEQRAGISEALAEVGEIEQIPGVVDPFETQAQQAAQAEELRAAPAQSPQVQLGTRLAELASEIRVVSEDGTAALGVVMFEGDVFAVPQAVKDAVIETLDGAEIPGVQVEFSSEIAGSTDGLVGPAEVVGLAVAAVVLLVMLRGLRPAMLPIVSSLIGVGVGVTVALALSDVVEMTSVTPVLGLMLGLAVGIDYSLFIINRHRDQVRRGMDLVESAGVANGTAGNAVVFAGATVIVALAALNVTGIGFLGLMGTVGAFCVLIAVLVATTLTPALLGLLGHRILDRRTRAKVDEGLPAPAEPTPMRTGAAVLRVVGAVIALAVIAIPALSMRLGLPDGSSENRDSTQYRAFTVTAEQFGAGQNGPLLVTADLPEPLGEAEVLPRQVELAELLADHDDVAAVAPAGQSEARDFLAFQVIPVDGPSSVSTEELVHDLRDLTPLDDGTAVGVAGAASGNIDISDRLSEALPVYLAVVLGLSLLILIVVFRSIVVPLVATLGFALSLFASLGAMTAVFQWGWLGSLFGVHDPGPLLNFAPLIIVGVLFGLAMDYQLFLVSGMREAYVHGLPAREAVTAGFRQGRTVVTAAAIIMISVFGGFVFSHLAAIKPLGFGLAVGVLLDAFVVRMLLVPALMHLLGDKAWWIPRWLDRMLPNVDIEGSALEREHPLVAMQDADTTKAHARV</sequence>
<dbReference type="PANTHER" id="PTHR33406:SF13">
    <property type="entry name" value="MEMBRANE PROTEIN YDFJ"/>
    <property type="match status" value="1"/>
</dbReference>
<feature type="domain" description="SSD" evidence="7">
    <location>
        <begin position="226"/>
        <end position="359"/>
    </location>
</feature>
<dbReference type="Proteomes" id="UP001240447">
    <property type="component" value="Unassembled WGS sequence"/>
</dbReference>
<dbReference type="InterPro" id="IPR050545">
    <property type="entry name" value="Mycobact_MmpL"/>
</dbReference>
<keyword evidence="4 6" id="KW-1133">Transmembrane helix</keyword>